<keyword evidence="3 5" id="KW-1133">Transmembrane helix</keyword>
<feature type="transmembrane region" description="Helical" evidence="5">
    <location>
        <begin position="67"/>
        <end position="85"/>
    </location>
</feature>
<dbReference type="GO" id="GO:0016020">
    <property type="term" value="C:membrane"/>
    <property type="evidence" value="ECO:0007669"/>
    <property type="project" value="UniProtKB-SubCell"/>
</dbReference>
<evidence type="ECO:0000313" key="7">
    <source>
        <dbReference type="EMBL" id="SEK87806.1"/>
    </source>
</evidence>
<feature type="transmembrane region" description="Helical" evidence="5">
    <location>
        <begin position="329"/>
        <end position="353"/>
    </location>
</feature>
<dbReference type="STRING" id="1287727.SAMN05443999_102453"/>
<feature type="transmembrane region" description="Helical" evidence="5">
    <location>
        <begin position="384"/>
        <end position="402"/>
    </location>
</feature>
<dbReference type="InterPro" id="IPR051533">
    <property type="entry name" value="WaaL-like"/>
</dbReference>
<dbReference type="EMBL" id="FOAG01000002">
    <property type="protein sequence ID" value="SEK87806.1"/>
    <property type="molecule type" value="Genomic_DNA"/>
</dbReference>
<evidence type="ECO:0000259" key="6">
    <source>
        <dbReference type="Pfam" id="PF04932"/>
    </source>
</evidence>
<evidence type="ECO:0000256" key="5">
    <source>
        <dbReference type="SAM" id="Phobius"/>
    </source>
</evidence>
<dbReference type="OrthoDB" id="4391260at2"/>
<evidence type="ECO:0000256" key="3">
    <source>
        <dbReference type="ARBA" id="ARBA00022989"/>
    </source>
</evidence>
<gene>
    <name evidence="7" type="ORF">SAMN05443999_102453</name>
</gene>
<dbReference type="InterPro" id="IPR007016">
    <property type="entry name" value="O-antigen_ligase-rel_domated"/>
</dbReference>
<reference evidence="7 8" key="1">
    <citation type="submission" date="2016-10" db="EMBL/GenBank/DDBJ databases">
        <authorList>
            <person name="de Groot N.N."/>
        </authorList>
    </citation>
    <scope>NUCLEOTIDE SEQUENCE [LARGE SCALE GENOMIC DNA]</scope>
    <source>
        <strain evidence="7 8">DSM 100674</strain>
    </source>
</reference>
<evidence type="ECO:0000313" key="8">
    <source>
        <dbReference type="Proteomes" id="UP000199582"/>
    </source>
</evidence>
<dbReference type="RefSeq" id="WP_093033226.1">
    <property type="nucleotide sequence ID" value="NZ_FOAG01000002.1"/>
</dbReference>
<evidence type="ECO:0000256" key="1">
    <source>
        <dbReference type="ARBA" id="ARBA00004141"/>
    </source>
</evidence>
<protein>
    <submittedName>
        <fullName evidence="7">Exopolysaccharide production protein ExoQ</fullName>
    </submittedName>
</protein>
<keyword evidence="2 5" id="KW-0812">Transmembrane</keyword>
<feature type="transmembrane region" description="Helical" evidence="5">
    <location>
        <begin position="360"/>
        <end position="378"/>
    </location>
</feature>
<comment type="subcellular location">
    <subcellularLocation>
        <location evidence="1">Membrane</location>
        <topology evidence="1">Multi-pass membrane protein</topology>
    </subcellularLocation>
</comment>
<dbReference type="Pfam" id="PF04932">
    <property type="entry name" value="Wzy_C"/>
    <property type="match status" value="1"/>
</dbReference>
<dbReference type="Proteomes" id="UP000199582">
    <property type="component" value="Unassembled WGS sequence"/>
</dbReference>
<feature type="transmembrane region" description="Helical" evidence="5">
    <location>
        <begin position="179"/>
        <end position="197"/>
    </location>
</feature>
<organism evidence="7 8">
    <name type="scientific">Roseovarius azorensis</name>
    <dbReference type="NCBI Taxonomy" id="1287727"/>
    <lineage>
        <taxon>Bacteria</taxon>
        <taxon>Pseudomonadati</taxon>
        <taxon>Pseudomonadota</taxon>
        <taxon>Alphaproteobacteria</taxon>
        <taxon>Rhodobacterales</taxon>
        <taxon>Roseobacteraceae</taxon>
        <taxon>Roseovarius</taxon>
    </lineage>
</organism>
<feature type="transmembrane region" description="Helical" evidence="5">
    <location>
        <begin position="146"/>
        <end position="167"/>
    </location>
</feature>
<dbReference type="PANTHER" id="PTHR37422">
    <property type="entry name" value="TEICHURONIC ACID BIOSYNTHESIS PROTEIN TUAE"/>
    <property type="match status" value="1"/>
</dbReference>
<feature type="transmembrane region" description="Helical" evidence="5">
    <location>
        <begin position="116"/>
        <end position="134"/>
    </location>
</feature>
<proteinExistence type="predicted"/>
<feature type="transmembrane region" description="Helical" evidence="5">
    <location>
        <begin position="229"/>
        <end position="249"/>
    </location>
</feature>
<feature type="domain" description="O-antigen ligase-related" evidence="6">
    <location>
        <begin position="188"/>
        <end position="336"/>
    </location>
</feature>
<feature type="transmembrane region" description="Helical" evidence="5">
    <location>
        <begin position="22"/>
        <end position="55"/>
    </location>
</feature>
<dbReference type="PANTHER" id="PTHR37422:SF17">
    <property type="entry name" value="O-ANTIGEN LIGASE"/>
    <property type="match status" value="1"/>
</dbReference>
<feature type="transmembrane region" description="Helical" evidence="5">
    <location>
        <begin position="91"/>
        <end position="109"/>
    </location>
</feature>
<dbReference type="AlphaFoldDB" id="A0A1H7KMR6"/>
<evidence type="ECO:0000256" key="4">
    <source>
        <dbReference type="ARBA" id="ARBA00023136"/>
    </source>
</evidence>
<keyword evidence="8" id="KW-1185">Reference proteome</keyword>
<keyword evidence="4 5" id="KW-0472">Membrane</keyword>
<evidence type="ECO:0000256" key="2">
    <source>
        <dbReference type="ARBA" id="ARBA00022692"/>
    </source>
</evidence>
<feature type="transmembrane region" description="Helical" evidence="5">
    <location>
        <begin position="203"/>
        <end position="222"/>
    </location>
</feature>
<accession>A0A1H7KMR6</accession>
<sequence>MDSVSHQQIVAPRRGVEVSFDAVLVGIAIAALVFVPMLRTYGALLFLIAGVLLCARHWTQVVGVCLNYWYLLCLPAFCLLSFAWSQYPALSFRYGLQLMVTTVIALMIATRIGPRLFGRLLFLCFAFAMTASLLSGQTQATTGAWLGIYGSKNALAGAAAIFVVISISQTLDGNATYRFRLAACFGIMTGGLLLLQAQSASALLLIPPAVLIQTGLLILYRLTPLQRIVTVIAVLLLVLLCALLVVVNLDALVRMSLAMMGKDATLTGRTDLWRMATDLIAQRPLFGLGYQAFWVHGNAPAEALWAQFGIDGRSGFNFHNTYLSNAVEIGLVGVVLQVCVLYGAAFTTYLWALRSRSAESTLLFVMVVIVIMVSFVEVPVFFQFSLRTVLIICAFAFAVQGLHETRRRP</sequence>
<name>A0A1H7KMR6_9RHOB</name>